<dbReference type="AlphaFoldDB" id="A0A371CUP7"/>
<dbReference type="Proteomes" id="UP000256964">
    <property type="component" value="Unassembled WGS sequence"/>
</dbReference>
<sequence length="143" mass="15718">MLHPTPYKIMSTLGGSTATKTVNIHGLCELILDELGIKGQLNITHDVLAGIAYIRGLLEFEVGNQAAGREAWDILDVRLRAALEGRSDVVLRMAYLQEWLARDQQVHGVIPQTAVIKAQMGELQEKIATAMQALNYVDEVPVV</sequence>
<evidence type="ECO:0000313" key="2">
    <source>
        <dbReference type="Proteomes" id="UP000256964"/>
    </source>
</evidence>
<gene>
    <name evidence="1" type="ORF">OH76DRAFT_1487421</name>
</gene>
<reference evidence="1 2" key="1">
    <citation type="journal article" date="2018" name="Biotechnol. Biofuels">
        <title>Integrative visual omics of the white-rot fungus Polyporus brumalis exposes the biotechnological potential of its oxidative enzymes for delignifying raw plant biomass.</title>
        <authorList>
            <person name="Miyauchi S."/>
            <person name="Rancon A."/>
            <person name="Drula E."/>
            <person name="Hage H."/>
            <person name="Chaduli D."/>
            <person name="Favel A."/>
            <person name="Grisel S."/>
            <person name="Henrissat B."/>
            <person name="Herpoel-Gimbert I."/>
            <person name="Ruiz-Duenas F.J."/>
            <person name="Chevret D."/>
            <person name="Hainaut M."/>
            <person name="Lin J."/>
            <person name="Wang M."/>
            <person name="Pangilinan J."/>
            <person name="Lipzen A."/>
            <person name="Lesage-Meessen L."/>
            <person name="Navarro D."/>
            <person name="Riley R."/>
            <person name="Grigoriev I.V."/>
            <person name="Zhou S."/>
            <person name="Raouche S."/>
            <person name="Rosso M.N."/>
        </authorList>
    </citation>
    <scope>NUCLEOTIDE SEQUENCE [LARGE SCALE GENOMIC DNA]</scope>
    <source>
        <strain evidence="1 2">BRFM 1820</strain>
    </source>
</reference>
<dbReference type="OrthoDB" id="2756561at2759"/>
<dbReference type="EMBL" id="KZ857456">
    <property type="protein sequence ID" value="RDX43986.1"/>
    <property type="molecule type" value="Genomic_DNA"/>
</dbReference>
<protein>
    <submittedName>
        <fullName evidence="1">Uncharacterized protein</fullName>
    </submittedName>
</protein>
<proteinExistence type="predicted"/>
<organism evidence="1 2">
    <name type="scientific">Lentinus brumalis</name>
    <dbReference type="NCBI Taxonomy" id="2498619"/>
    <lineage>
        <taxon>Eukaryota</taxon>
        <taxon>Fungi</taxon>
        <taxon>Dikarya</taxon>
        <taxon>Basidiomycota</taxon>
        <taxon>Agaricomycotina</taxon>
        <taxon>Agaricomycetes</taxon>
        <taxon>Polyporales</taxon>
        <taxon>Polyporaceae</taxon>
        <taxon>Lentinus</taxon>
    </lineage>
</organism>
<accession>A0A371CUP7</accession>
<evidence type="ECO:0000313" key="1">
    <source>
        <dbReference type="EMBL" id="RDX43986.1"/>
    </source>
</evidence>
<name>A0A371CUP7_9APHY</name>
<keyword evidence="2" id="KW-1185">Reference proteome</keyword>